<dbReference type="InterPro" id="IPR011990">
    <property type="entry name" value="TPR-like_helical_dom_sf"/>
</dbReference>
<evidence type="ECO:0000259" key="1">
    <source>
        <dbReference type="Pfam" id="PF00535"/>
    </source>
</evidence>
<proteinExistence type="predicted"/>
<protein>
    <submittedName>
        <fullName evidence="2">Ribosomal protein L19E</fullName>
    </submittedName>
</protein>
<dbReference type="Proteomes" id="UP001560019">
    <property type="component" value="Unassembled WGS sequence"/>
</dbReference>
<dbReference type="GO" id="GO:0005840">
    <property type="term" value="C:ribosome"/>
    <property type="evidence" value="ECO:0007669"/>
    <property type="project" value="UniProtKB-KW"/>
</dbReference>
<reference evidence="2 3" key="1">
    <citation type="submission" date="2024-06" db="EMBL/GenBank/DDBJ databases">
        <title>Genome of Rhodovulum iodosum, a marine photoferrotroph.</title>
        <authorList>
            <person name="Bianchini G."/>
            <person name="Nikeleit V."/>
            <person name="Kappler A."/>
            <person name="Bryce C."/>
            <person name="Sanchez-Baracaldo P."/>
        </authorList>
    </citation>
    <scope>NUCLEOTIDE SEQUENCE [LARGE SCALE GENOMIC DNA]</scope>
    <source>
        <strain evidence="2 3">UT/N1</strain>
    </source>
</reference>
<accession>A0ABV3XQQ8</accession>
<dbReference type="Gene3D" id="1.25.40.10">
    <property type="entry name" value="Tetratricopeptide repeat domain"/>
    <property type="match status" value="1"/>
</dbReference>
<evidence type="ECO:0000313" key="2">
    <source>
        <dbReference type="EMBL" id="MEX5727657.1"/>
    </source>
</evidence>
<organism evidence="2 3">
    <name type="scientific">Rhodovulum iodosum</name>
    <dbReference type="NCBI Taxonomy" id="68291"/>
    <lineage>
        <taxon>Bacteria</taxon>
        <taxon>Pseudomonadati</taxon>
        <taxon>Pseudomonadota</taxon>
        <taxon>Alphaproteobacteria</taxon>
        <taxon>Rhodobacterales</taxon>
        <taxon>Paracoccaceae</taxon>
        <taxon>Rhodovulum</taxon>
    </lineage>
</organism>
<name>A0ABV3XQQ8_9RHOB</name>
<keyword evidence="3" id="KW-1185">Reference proteome</keyword>
<keyword evidence="2" id="KW-0689">Ribosomal protein</keyword>
<dbReference type="SUPFAM" id="SSF53448">
    <property type="entry name" value="Nucleotide-diphospho-sugar transferases"/>
    <property type="match status" value="1"/>
</dbReference>
<dbReference type="InterPro" id="IPR001173">
    <property type="entry name" value="Glyco_trans_2-like"/>
</dbReference>
<gene>
    <name evidence="2" type="ORF">Ga0609869_001010</name>
</gene>
<evidence type="ECO:0000313" key="3">
    <source>
        <dbReference type="Proteomes" id="UP001560019"/>
    </source>
</evidence>
<dbReference type="CDD" id="cd00761">
    <property type="entry name" value="Glyco_tranf_GTA_type"/>
    <property type="match status" value="1"/>
</dbReference>
<dbReference type="PANTHER" id="PTHR22916">
    <property type="entry name" value="GLYCOSYLTRANSFERASE"/>
    <property type="match status" value="1"/>
</dbReference>
<dbReference type="SUPFAM" id="SSF48452">
    <property type="entry name" value="TPR-like"/>
    <property type="match status" value="1"/>
</dbReference>
<comment type="caution">
    <text evidence="2">The sequence shown here is derived from an EMBL/GenBank/DDBJ whole genome shotgun (WGS) entry which is preliminary data.</text>
</comment>
<feature type="domain" description="Glycosyltransferase 2-like" evidence="1">
    <location>
        <begin position="263"/>
        <end position="376"/>
    </location>
</feature>
<keyword evidence="2" id="KW-0687">Ribonucleoprotein</keyword>
<dbReference type="RefSeq" id="WP_125406048.1">
    <property type="nucleotide sequence ID" value="NZ_JBEHHI010000001.1"/>
</dbReference>
<sequence>MNTQDQIDTIRESGRVDQEWYRETYPDVASLGFDPVEHYVKYGARMGRDPNPSFDTAFYLEVYSDVAESGYNPLLHYILFGAAEGRRPKATPQLKAVYRLTSHMWGGRGKDAAESLRQIADGPEVEPDIRFEAAYHLATWYAFQDEPDRARKVLEDIALYAPDLADRKELQMRLGFLHLQRGDADAARRCLESCDCPPDDPDMLLARASAEEDDDARLALINAVLANRGFAPIALRDPDRPLALSNLACPAAQAVRANTGLVSVIMPAFNAEATIETALRSLLDQTYPSLEIIVVDDCSTDGTFDVVQSLTREDPRIVPLRQPRNQGAYPARNAGLERATGRFVTTHDADDWSHPQKIATQVAALASDVATTGVVTHWARVRPDMRFTTNWRLSDAVIHWSHSSFLFRRDIVREVGRWDNLRVGADTEFIWRIQSRYGKSAVRRLVREAPLAFALDGESSLTRTKLTHVSTVYNGLRHYYREICRYWHQRPDGLTPENTARRMAMIPREMFDRDAAPAQCDLHLIGDLSRSEVVARMAEIAAAARGTVGVTHRVQLDSAQRKSGVALEFHPAFFELLQTDGVQIIVPGSGAQVDACLLVTVEYGDVRVAPADAALD</sequence>
<dbReference type="Pfam" id="PF00535">
    <property type="entry name" value="Glycos_transf_2"/>
    <property type="match status" value="1"/>
</dbReference>
<dbReference type="Gene3D" id="3.90.550.10">
    <property type="entry name" value="Spore Coat Polysaccharide Biosynthesis Protein SpsA, Chain A"/>
    <property type="match status" value="1"/>
</dbReference>
<dbReference type="InterPro" id="IPR029044">
    <property type="entry name" value="Nucleotide-diphossugar_trans"/>
</dbReference>
<dbReference type="EMBL" id="JBEHHI010000001">
    <property type="protein sequence ID" value="MEX5727657.1"/>
    <property type="molecule type" value="Genomic_DNA"/>
</dbReference>